<sequence>MPPPVVLSDGARKVQLHMRTVKKNLDEAIFGHDHAKQRVLQLACQWVTNPKSQTQVVGVVGPPGNGKTTLVREGIARALGRPLVQISLGGAKDSSILEGHSFTYVGAQCGRIASALQEARVMNPLLYLDELDKVSETHHGAEIIGVLTHLTDPAQNAVFADNYFAGIPLDLSRSLLVFSFNDEAKINPVLRDRLTVIRVKGFNVEEKIRIAQDYLLPRLLEKVGLTKGDVMVEADAVSWIVHQLPDQEGVRGLLHALESAIIQMNFVRLMQEAREEEENAAASAEKTEGTPEREGVADAEETDENANKSGVSPSEGETGRSGEKEGNGELGDDVREGKSPAAPPPSLPVSSNKEEDEGKEGKAPGWEGGGFSPFPAPAAAAKETEAAETPPADLSLRGAPAARDSVEFFPDGEGGVLKEMKEKESVEKVEREKSGIIDAGENGKDEVAAVSAGGTETGRSPARDSDSGRMRENEQIESPKLTKGTQEGSSVSPAEDPNDTTEKEKAKNEEESPSPQDKKDQPEGSPPPLSLEPRDALDVSCEKRGDEREQQNTEEQNRQNPLRLPLERRPLAKLNAADDEDTGGQASETPREVSPLSPFPSAPQERGIALEGLSVGVAGEEAQEGEESPVIVVLDPEDDLVDVEGGGENTDGDEKERESERKSSSDPHSAASPQTQRPAGSPSTFVSVSRADEEDPDALAAGGAADASPSPSDSPSASADSPVGGDLCQPVPPTSFVVSGDPFLADCSSEKEKEKEQEKERSAVQGDGGGDVKPDPSVRSPPVHPSQGVDCLPSGVGGDLPPSPSSSAVAMGPPLLSLSASTLDKSGDSMGVVEGGGGGAEGKAASTEGQPPEKGETVMEGGGKETEKGRSVQISLNHHGSGCGDGEAEAEGGVGDKGKGEGQEGAKGGEKPEEGTGEGPATAAAECAAEKGGEAEDSADNSKKEAEGGDGGDDGGANSAGGKGGKRRRRGVAMIDRKDEFGISLSWPRIVLPFVITREWMERLATIEEVAGGPPPGMYL</sequence>
<dbReference type="Pfam" id="PF00004">
    <property type="entry name" value="AAA"/>
    <property type="match status" value="1"/>
</dbReference>
<dbReference type="GO" id="GO:0004252">
    <property type="term" value="F:serine-type endopeptidase activity"/>
    <property type="evidence" value="ECO:0007669"/>
    <property type="project" value="InterPro"/>
</dbReference>
<dbReference type="Gene3D" id="1.10.8.60">
    <property type="match status" value="1"/>
</dbReference>
<evidence type="ECO:0000313" key="3">
    <source>
        <dbReference type="EMBL" id="CEM42577.1"/>
    </source>
</evidence>
<feature type="compositionally biased region" description="Low complexity" evidence="1">
    <location>
        <begin position="377"/>
        <end position="392"/>
    </location>
</feature>
<dbReference type="EMBL" id="CDMZ01002482">
    <property type="protein sequence ID" value="CEM42577.1"/>
    <property type="molecule type" value="Genomic_DNA"/>
</dbReference>
<dbReference type="Gene3D" id="3.40.50.300">
    <property type="entry name" value="P-loop containing nucleotide triphosphate hydrolases"/>
    <property type="match status" value="1"/>
</dbReference>
<dbReference type="InterPro" id="IPR027065">
    <property type="entry name" value="Lon_Prtase"/>
</dbReference>
<feature type="compositionally biased region" description="Low complexity" evidence="1">
    <location>
        <begin position="698"/>
        <end position="722"/>
    </location>
</feature>
<reference evidence="3" key="1">
    <citation type="submission" date="2014-11" db="EMBL/GenBank/DDBJ databases">
        <authorList>
            <person name="Otto D Thomas"/>
            <person name="Naeem Raeece"/>
        </authorList>
    </citation>
    <scope>NUCLEOTIDE SEQUENCE</scope>
</reference>
<dbReference type="GO" id="GO:0005524">
    <property type="term" value="F:ATP binding"/>
    <property type="evidence" value="ECO:0007669"/>
    <property type="project" value="InterPro"/>
</dbReference>
<feature type="compositionally biased region" description="Basic and acidic residues" evidence="1">
    <location>
        <begin position="851"/>
        <end position="870"/>
    </location>
</feature>
<dbReference type="VEuPathDB" id="CryptoDB:Cvel_6590"/>
<dbReference type="PANTHER" id="PTHR43718:SF2">
    <property type="entry name" value="LON PROTEASE HOMOLOG, MITOCHONDRIAL"/>
    <property type="match status" value="1"/>
</dbReference>
<dbReference type="InterPro" id="IPR027417">
    <property type="entry name" value="P-loop_NTPase"/>
</dbReference>
<feature type="compositionally biased region" description="Basic and acidic residues" evidence="1">
    <location>
        <begin position="532"/>
        <end position="557"/>
    </location>
</feature>
<proteinExistence type="predicted"/>
<feature type="compositionally biased region" description="Basic and acidic residues" evidence="1">
    <location>
        <begin position="461"/>
        <end position="474"/>
    </location>
</feature>
<dbReference type="PANTHER" id="PTHR43718">
    <property type="entry name" value="LON PROTEASE"/>
    <property type="match status" value="1"/>
</dbReference>
<dbReference type="GO" id="GO:0004176">
    <property type="term" value="F:ATP-dependent peptidase activity"/>
    <property type="evidence" value="ECO:0007669"/>
    <property type="project" value="InterPro"/>
</dbReference>
<feature type="compositionally biased region" description="Basic and acidic residues" evidence="1">
    <location>
        <begin position="652"/>
        <end position="665"/>
    </location>
</feature>
<feature type="compositionally biased region" description="Basic and acidic residues" evidence="1">
    <location>
        <begin position="748"/>
        <end position="762"/>
    </location>
</feature>
<dbReference type="InterPro" id="IPR003959">
    <property type="entry name" value="ATPase_AAA_core"/>
</dbReference>
<dbReference type="GO" id="GO:0006515">
    <property type="term" value="P:protein quality control for misfolded or incompletely synthesized proteins"/>
    <property type="evidence" value="ECO:0007669"/>
    <property type="project" value="TreeGrafter"/>
</dbReference>
<feature type="region of interest" description="Disordered" evidence="1">
    <location>
        <begin position="273"/>
        <end position="972"/>
    </location>
</feature>
<dbReference type="SUPFAM" id="SSF52540">
    <property type="entry name" value="P-loop containing nucleoside triphosphate hydrolases"/>
    <property type="match status" value="1"/>
</dbReference>
<protein>
    <recommendedName>
        <fullName evidence="2">ATPase AAA-type core domain-containing protein</fullName>
    </recommendedName>
</protein>
<feature type="compositionally biased region" description="Gly residues" evidence="1">
    <location>
        <begin position="954"/>
        <end position="963"/>
    </location>
</feature>
<feature type="compositionally biased region" description="Basic and acidic residues" evidence="1">
    <location>
        <begin position="416"/>
        <end position="447"/>
    </location>
</feature>
<feature type="compositionally biased region" description="Basic and acidic residues" evidence="1">
    <location>
        <begin position="317"/>
        <end position="338"/>
    </location>
</feature>
<dbReference type="AlphaFoldDB" id="A0A0G4HF85"/>
<feature type="compositionally biased region" description="Basic and acidic residues" evidence="1">
    <location>
        <begin position="500"/>
        <end position="522"/>
    </location>
</feature>
<name>A0A0G4HF85_9ALVE</name>
<feature type="compositionally biased region" description="Basic and acidic residues" evidence="1">
    <location>
        <begin position="285"/>
        <end position="296"/>
    </location>
</feature>
<feature type="compositionally biased region" description="Polar residues" evidence="1">
    <location>
        <begin position="483"/>
        <end position="492"/>
    </location>
</feature>
<dbReference type="GO" id="GO:0016887">
    <property type="term" value="F:ATP hydrolysis activity"/>
    <property type="evidence" value="ECO:0007669"/>
    <property type="project" value="InterPro"/>
</dbReference>
<gene>
    <name evidence="3" type="ORF">Cvel_6590</name>
</gene>
<organism evidence="3">
    <name type="scientific">Chromera velia CCMP2878</name>
    <dbReference type="NCBI Taxonomy" id="1169474"/>
    <lineage>
        <taxon>Eukaryota</taxon>
        <taxon>Sar</taxon>
        <taxon>Alveolata</taxon>
        <taxon>Colpodellida</taxon>
        <taxon>Chromeraceae</taxon>
        <taxon>Chromera</taxon>
    </lineage>
</organism>
<feature type="compositionally biased region" description="Basic and acidic residues" evidence="1">
    <location>
        <begin position="894"/>
        <end position="914"/>
    </location>
</feature>
<feature type="compositionally biased region" description="Polar residues" evidence="1">
    <location>
        <begin position="671"/>
        <end position="687"/>
    </location>
</feature>
<feature type="domain" description="ATPase AAA-type core" evidence="2">
    <location>
        <begin position="59"/>
        <end position="197"/>
    </location>
</feature>
<accession>A0A0G4HF85</accession>
<feature type="compositionally biased region" description="Basic and acidic residues" evidence="1">
    <location>
        <begin position="928"/>
        <end position="947"/>
    </location>
</feature>
<evidence type="ECO:0000259" key="2">
    <source>
        <dbReference type="Pfam" id="PF00004"/>
    </source>
</evidence>
<evidence type="ECO:0000256" key="1">
    <source>
        <dbReference type="SAM" id="MobiDB-lite"/>
    </source>
</evidence>